<feature type="region of interest" description="Disordered" evidence="1">
    <location>
        <begin position="43"/>
        <end position="98"/>
    </location>
</feature>
<feature type="compositionally biased region" description="Pro residues" evidence="1">
    <location>
        <begin position="74"/>
        <end position="83"/>
    </location>
</feature>
<organism evidence="2 3">
    <name type="scientific">Prorocentrum cordatum</name>
    <dbReference type="NCBI Taxonomy" id="2364126"/>
    <lineage>
        <taxon>Eukaryota</taxon>
        <taxon>Sar</taxon>
        <taxon>Alveolata</taxon>
        <taxon>Dinophyceae</taxon>
        <taxon>Prorocentrales</taxon>
        <taxon>Prorocentraceae</taxon>
        <taxon>Prorocentrum</taxon>
    </lineage>
</organism>
<comment type="caution">
    <text evidence="2">The sequence shown here is derived from an EMBL/GenBank/DDBJ whole genome shotgun (WGS) entry which is preliminary data.</text>
</comment>
<keyword evidence="3" id="KW-1185">Reference proteome</keyword>
<evidence type="ECO:0000313" key="2">
    <source>
        <dbReference type="EMBL" id="CAK0846687.1"/>
    </source>
</evidence>
<evidence type="ECO:0000256" key="1">
    <source>
        <dbReference type="SAM" id="MobiDB-lite"/>
    </source>
</evidence>
<dbReference type="Proteomes" id="UP001189429">
    <property type="component" value="Unassembled WGS sequence"/>
</dbReference>
<dbReference type="EMBL" id="CAUYUJ010014839">
    <property type="protein sequence ID" value="CAK0846687.1"/>
    <property type="molecule type" value="Genomic_DNA"/>
</dbReference>
<accession>A0ABN9TL44</accession>
<evidence type="ECO:0000313" key="3">
    <source>
        <dbReference type="Proteomes" id="UP001189429"/>
    </source>
</evidence>
<sequence length="117" mass="12955">MSTDLHRQQPLAVLLIGARAPRQARAPSHNAFSRRLCCGTLGQRQSRSDASLAWDVGSSTSEEEKVPFPRFPLFGPPGRPSSPPLDSLRSSGQNAPWERSGEWRYRYLLVSPVLLGK</sequence>
<name>A0ABN9TL44_9DINO</name>
<gene>
    <name evidence="2" type="ORF">PCOR1329_LOCUS40134</name>
</gene>
<reference evidence="2" key="1">
    <citation type="submission" date="2023-10" db="EMBL/GenBank/DDBJ databases">
        <authorList>
            <person name="Chen Y."/>
            <person name="Shah S."/>
            <person name="Dougan E. K."/>
            <person name="Thang M."/>
            <person name="Chan C."/>
        </authorList>
    </citation>
    <scope>NUCLEOTIDE SEQUENCE [LARGE SCALE GENOMIC DNA]</scope>
</reference>
<proteinExistence type="predicted"/>
<protein>
    <submittedName>
        <fullName evidence="2">Uncharacterized protein</fullName>
    </submittedName>
</protein>